<sequence length="314" mass="34837">MRHASIISAARLPANAETACNLSRFRMIFYPSPATQHLIKQAFQGDLLMNQKHFISRRDALRSTLLGLGIVSLSLGVARAAGPHGQAANLLAPGAKTLQALSQRLAVLPRRRDFKTVPMILTAPDQWDNEALDEVLQYAGGPKQVWDNTDLAGPWLNLMRNAMNVQIWSFKHPDFLAVSATHGNAHLALYDEMIWDKYGFAKLTKDKFKTNTFLISPPASKANPTDFENTKGVFSPYDNSITVLQKRGVLFLACHNEIWELTMALHNKGVNPDHLSHEQMAAEFTNHLIPGVILTPGMVGTLVELQNVGYRYAS</sequence>
<protein>
    <recommendedName>
        <fullName evidence="3">Transcriptional initiation protein Tat</fullName>
    </recommendedName>
</protein>
<comment type="caution">
    <text evidence="1">The sequence shown here is derived from an EMBL/GenBank/DDBJ whole genome shotgun (WGS) entry which is preliminary data.</text>
</comment>
<dbReference type="Gene3D" id="3.40.1260.10">
    <property type="entry name" value="DsrEFH-like"/>
    <property type="match status" value="1"/>
</dbReference>
<dbReference type="Proteomes" id="UP000286806">
    <property type="component" value="Unassembled WGS sequence"/>
</dbReference>
<evidence type="ECO:0008006" key="3">
    <source>
        <dbReference type="Google" id="ProtNLM"/>
    </source>
</evidence>
<name>A0A401K058_9PROT</name>
<reference evidence="1 2" key="1">
    <citation type="journal article" date="2019" name="Front. Microbiol.">
        <title>Genomes of Neutrophilic Sulfur-Oxidizing Chemolithoautotrophs Representing 9 Proteobacterial Species From 8 Genera.</title>
        <authorList>
            <person name="Watanabe T."/>
            <person name="Kojima H."/>
            <person name="Umezawa K."/>
            <person name="Hori C."/>
            <person name="Takasuka T.E."/>
            <person name="Kato Y."/>
            <person name="Fukui M."/>
        </authorList>
    </citation>
    <scope>NUCLEOTIDE SEQUENCE [LARGE SCALE GENOMIC DNA]</scope>
    <source>
        <strain evidence="1 2">TTN</strain>
    </source>
</reference>
<accession>A0A401K058</accession>
<dbReference type="AlphaFoldDB" id="A0A401K058"/>
<proteinExistence type="predicted"/>
<dbReference type="EMBL" id="BGOW01000036">
    <property type="protein sequence ID" value="GCB02204.1"/>
    <property type="molecule type" value="Genomic_DNA"/>
</dbReference>
<keyword evidence="2" id="KW-1185">Reference proteome</keyword>
<dbReference type="InterPro" id="IPR027396">
    <property type="entry name" value="DsrEFH-like"/>
</dbReference>
<evidence type="ECO:0000313" key="2">
    <source>
        <dbReference type="Proteomes" id="UP000286806"/>
    </source>
</evidence>
<gene>
    <name evidence="1" type="ORF">SFMTTN_3024</name>
</gene>
<evidence type="ECO:0000313" key="1">
    <source>
        <dbReference type="EMBL" id="GCB02204.1"/>
    </source>
</evidence>
<organism evidence="1 2">
    <name type="scientific">Sulfuriferula multivorans</name>
    <dbReference type="NCBI Taxonomy" id="1559896"/>
    <lineage>
        <taxon>Bacteria</taxon>
        <taxon>Pseudomonadati</taxon>
        <taxon>Pseudomonadota</taxon>
        <taxon>Betaproteobacteria</taxon>
        <taxon>Nitrosomonadales</taxon>
        <taxon>Sulfuricellaceae</taxon>
        <taxon>Sulfuriferula</taxon>
    </lineage>
</organism>